<feature type="domain" description="HTH cro/C1-type" evidence="1">
    <location>
        <begin position="8"/>
        <end position="62"/>
    </location>
</feature>
<dbReference type="Pfam" id="PF13560">
    <property type="entry name" value="HTH_31"/>
    <property type="match status" value="1"/>
</dbReference>
<keyword evidence="3" id="KW-1185">Reference proteome</keyword>
<evidence type="ECO:0000313" key="3">
    <source>
        <dbReference type="Proteomes" id="UP000250434"/>
    </source>
</evidence>
<dbReference type="SUPFAM" id="SSF48452">
    <property type="entry name" value="TPR-like"/>
    <property type="match status" value="1"/>
</dbReference>
<name>A0A344LL60_9PSEU</name>
<reference evidence="2 3" key="1">
    <citation type="submission" date="2016-04" db="EMBL/GenBank/DDBJ databases">
        <title>Complete genome sequence and analysis of deep-sea sediment isolate, Amycolatopsis sp. WP1.</title>
        <authorList>
            <person name="Wang H."/>
            <person name="Chen S."/>
            <person name="Wu Q."/>
        </authorList>
    </citation>
    <scope>NUCLEOTIDE SEQUENCE [LARGE SCALE GENOMIC DNA]</scope>
    <source>
        <strain evidence="2 3">WP1</strain>
    </source>
</reference>
<dbReference type="EMBL" id="CP015163">
    <property type="protein sequence ID" value="AXB48784.1"/>
    <property type="molecule type" value="Genomic_DNA"/>
</dbReference>
<evidence type="ECO:0000313" key="2">
    <source>
        <dbReference type="EMBL" id="AXB48784.1"/>
    </source>
</evidence>
<evidence type="ECO:0000259" key="1">
    <source>
        <dbReference type="PROSITE" id="PS50943"/>
    </source>
</evidence>
<dbReference type="Gene3D" id="1.25.40.10">
    <property type="entry name" value="Tetratricopeptide repeat domain"/>
    <property type="match status" value="1"/>
</dbReference>
<dbReference type="InterPro" id="IPR001387">
    <property type="entry name" value="Cro/C1-type_HTH"/>
</dbReference>
<proteinExistence type="predicted"/>
<accession>A0A344LL60</accession>
<dbReference type="InterPro" id="IPR011990">
    <property type="entry name" value="TPR-like_helical_dom_sf"/>
</dbReference>
<dbReference type="Proteomes" id="UP000250434">
    <property type="component" value="Chromosome"/>
</dbReference>
<dbReference type="CDD" id="cd00093">
    <property type="entry name" value="HTH_XRE"/>
    <property type="match status" value="1"/>
</dbReference>
<dbReference type="KEGG" id="aab:A4R43_25245"/>
<dbReference type="SUPFAM" id="SSF47413">
    <property type="entry name" value="lambda repressor-like DNA-binding domains"/>
    <property type="match status" value="1"/>
</dbReference>
<organism evidence="2 3">
    <name type="scientific">Amycolatopsis albispora</name>
    <dbReference type="NCBI Taxonomy" id="1804986"/>
    <lineage>
        <taxon>Bacteria</taxon>
        <taxon>Bacillati</taxon>
        <taxon>Actinomycetota</taxon>
        <taxon>Actinomycetes</taxon>
        <taxon>Pseudonocardiales</taxon>
        <taxon>Pseudonocardiaceae</taxon>
        <taxon>Amycolatopsis</taxon>
    </lineage>
</organism>
<gene>
    <name evidence="2" type="ORF">A4R43_25245</name>
</gene>
<dbReference type="SMART" id="SM00530">
    <property type="entry name" value="HTH_XRE"/>
    <property type="match status" value="1"/>
</dbReference>
<dbReference type="AlphaFoldDB" id="A0A344LL60"/>
<dbReference type="PROSITE" id="PS50943">
    <property type="entry name" value="HTH_CROC1"/>
    <property type="match status" value="1"/>
</dbReference>
<dbReference type="Gene3D" id="1.10.260.40">
    <property type="entry name" value="lambda repressor-like DNA-binding domains"/>
    <property type="match status" value="1"/>
</dbReference>
<dbReference type="InterPro" id="IPR010982">
    <property type="entry name" value="Lambda_DNA-bd_dom_sf"/>
</dbReference>
<sequence>MESFGDLLKRLRSAAKMTQSDLASAVNQSQSWISRVESGQVGIDADSAKRLDDVLGTSGTLVAALLKQQEDPSPIVVPGRDTWAFSDLLRKIHKTNVGSETIDQLHVITEQLCCEYVSRSAEDLRFDAHKQLEYVQELLAGPTSLSEHRELLVIAGWLSLLIGCVNYDLGLARDAEAARAAAYQLGKEAGHGEIMAWAFEMSAWFALTQGRLKSIADYSRAGLEAASNASVAIQLIGQAAKAQARMGDKSAVRRELDKGAHLLERHERPLRPENHFVVDPLKWDFYEMDCYRMVGEDERAAEHAHEVIRLSERPDGTDRSPMRASEARLTLATTSLRAGDLDGAVEWAQKAFSADRQSVRSLSLIAEELYQETQAKYRTDPAATALREVIAAFYANVNGRV</sequence>
<protein>
    <submittedName>
        <fullName evidence="2">Transcriptional regulator</fullName>
    </submittedName>
</protein>
<dbReference type="GO" id="GO:0003677">
    <property type="term" value="F:DNA binding"/>
    <property type="evidence" value="ECO:0007669"/>
    <property type="project" value="InterPro"/>
</dbReference>